<proteinExistence type="inferred from homology"/>
<gene>
    <name evidence="9" type="ORF">NEZAVI_LOCUS2173</name>
</gene>
<dbReference type="Gene3D" id="3.40.850.10">
    <property type="entry name" value="Kinesin motor domain"/>
    <property type="match status" value="1"/>
</dbReference>
<evidence type="ECO:0000259" key="8">
    <source>
        <dbReference type="PROSITE" id="PS50067"/>
    </source>
</evidence>
<dbReference type="InterPro" id="IPR027417">
    <property type="entry name" value="P-loop_NTPase"/>
</dbReference>
<feature type="region of interest" description="Disordered" evidence="7">
    <location>
        <begin position="340"/>
        <end position="369"/>
    </location>
</feature>
<evidence type="ECO:0000313" key="9">
    <source>
        <dbReference type="EMBL" id="CAH1391090.1"/>
    </source>
</evidence>
<dbReference type="GO" id="GO:0008017">
    <property type="term" value="F:microtubule binding"/>
    <property type="evidence" value="ECO:0007669"/>
    <property type="project" value="InterPro"/>
</dbReference>
<dbReference type="PANTHER" id="PTHR47969">
    <property type="entry name" value="CHROMOSOME-ASSOCIATED KINESIN KIF4A-RELATED"/>
    <property type="match status" value="1"/>
</dbReference>
<dbReference type="GO" id="GO:0015630">
    <property type="term" value="C:microtubule cytoskeleton"/>
    <property type="evidence" value="ECO:0007669"/>
    <property type="project" value="UniProtKB-ARBA"/>
</dbReference>
<keyword evidence="2" id="KW-0547">Nucleotide-binding</keyword>
<dbReference type="EMBL" id="OV725077">
    <property type="protein sequence ID" value="CAH1391090.1"/>
    <property type="molecule type" value="Genomic_DNA"/>
</dbReference>
<feature type="compositionally biased region" description="Polar residues" evidence="7">
    <location>
        <begin position="340"/>
        <end position="359"/>
    </location>
</feature>
<reference evidence="9" key="1">
    <citation type="submission" date="2022-01" db="EMBL/GenBank/DDBJ databases">
        <authorList>
            <person name="King R."/>
        </authorList>
    </citation>
    <scope>NUCLEOTIDE SEQUENCE</scope>
</reference>
<comment type="caution">
    <text evidence="5">Lacks conserved residue(s) required for the propagation of feature annotation.</text>
</comment>
<name>A0A9P0E6W1_NEZVI</name>
<dbReference type="GO" id="GO:0007018">
    <property type="term" value="P:microtubule-based movement"/>
    <property type="evidence" value="ECO:0007669"/>
    <property type="project" value="InterPro"/>
</dbReference>
<keyword evidence="10" id="KW-1185">Reference proteome</keyword>
<evidence type="ECO:0000256" key="5">
    <source>
        <dbReference type="PROSITE-ProRule" id="PRU00283"/>
    </source>
</evidence>
<evidence type="ECO:0000256" key="7">
    <source>
        <dbReference type="SAM" id="MobiDB-lite"/>
    </source>
</evidence>
<dbReference type="InterPro" id="IPR027640">
    <property type="entry name" value="Kinesin-like_fam"/>
</dbReference>
<keyword evidence="4" id="KW-0963">Cytoplasm</keyword>
<dbReference type="InterPro" id="IPR001752">
    <property type="entry name" value="Kinesin_motor_dom"/>
</dbReference>
<dbReference type="AlphaFoldDB" id="A0A9P0E6W1"/>
<keyword evidence="4" id="KW-0206">Cytoskeleton</keyword>
<dbReference type="GO" id="GO:0003777">
    <property type="term" value="F:microtubule motor activity"/>
    <property type="evidence" value="ECO:0007669"/>
    <property type="project" value="InterPro"/>
</dbReference>
<feature type="coiled-coil region" evidence="6">
    <location>
        <begin position="190"/>
        <end position="266"/>
    </location>
</feature>
<sequence length="477" mass="54802">MLACLSPADNNYDETLSTLRYANRAKNICNKPQINEDPKDAMLRKYQEEIEKLKSMLTTPKMTAVVDEVLLQQERDKVRLEYERELAALRSQFAEMHMSKIQVQAEFETLKNQYENQIQQINSKSVFKQEPITIVDAGTERKEEGNNKEAEIDRLDKNGESKFSQQEILARLVKLQRTLVGGEKAGDQGLKEQRARRKRAAEKKLNALAEILAKEENNSLVLGMYDDMHDQLTAKSETLKKYRHKIKSLEREITDLQSEFEVERTDYLETIRRLNRQIELDNQILEKIIPTLKNQYNYSNIEAIKSEARWDDDLQRWILPDLIPIRTKLPPAGIPWRLPSQTAPGRLQASNDRSGNPLTQKLEKSEEEDFAGNYFKPKRAMELLTKAQQDVARANNFMYGNKGIGINLQGSLNAINTLSSLKTQTHNNFLNNSWSGPPSSLNGWIDSPARKPVRLESLPLVDRKPTTKPQLNTLDVI</sequence>
<feature type="domain" description="Kinesin motor" evidence="8">
    <location>
        <begin position="1"/>
        <end position="28"/>
    </location>
</feature>
<evidence type="ECO:0000313" key="10">
    <source>
        <dbReference type="Proteomes" id="UP001152798"/>
    </source>
</evidence>
<evidence type="ECO:0000256" key="2">
    <source>
        <dbReference type="ARBA" id="ARBA00022741"/>
    </source>
</evidence>
<keyword evidence="6" id="KW-0175">Coiled coil</keyword>
<dbReference type="SUPFAM" id="SSF52540">
    <property type="entry name" value="P-loop containing nucleoside triphosphate hydrolases"/>
    <property type="match status" value="1"/>
</dbReference>
<dbReference type="GO" id="GO:0005524">
    <property type="term" value="F:ATP binding"/>
    <property type="evidence" value="ECO:0007669"/>
    <property type="project" value="UniProtKB-KW"/>
</dbReference>
<keyword evidence="3" id="KW-0067">ATP-binding</keyword>
<dbReference type="PROSITE" id="PS50067">
    <property type="entry name" value="KINESIN_MOTOR_2"/>
    <property type="match status" value="1"/>
</dbReference>
<evidence type="ECO:0000256" key="3">
    <source>
        <dbReference type="ARBA" id="ARBA00022840"/>
    </source>
</evidence>
<evidence type="ECO:0000256" key="4">
    <source>
        <dbReference type="ARBA" id="ARBA00023212"/>
    </source>
</evidence>
<evidence type="ECO:0000256" key="6">
    <source>
        <dbReference type="SAM" id="Coils"/>
    </source>
</evidence>
<organism evidence="9 10">
    <name type="scientific">Nezara viridula</name>
    <name type="common">Southern green stink bug</name>
    <name type="synonym">Cimex viridulus</name>
    <dbReference type="NCBI Taxonomy" id="85310"/>
    <lineage>
        <taxon>Eukaryota</taxon>
        <taxon>Metazoa</taxon>
        <taxon>Ecdysozoa</taxon>
        <taxon>Arthropoda</taxon>
        <taxon>Hexapoda</taxon>
        <taxon>Insecta</taxon>
        <taxon>Pterygota</taxon>
        <taxon>Neoptera</taxon>
        <taxon>Paraneoptera</taxon>
        <taxon>Hemiptera</taxon>
        <taxon>Heteroptera</taxon>
        <taxon>Panheteroptera</taxon>
        <taxon>Pentatomomorpha</taxon>
        <taxon>Pentatomoidea</taxon>
        <taxon>Pentatomidae</taxon>
        <taxon>Pentatominae</taxon>
        <taxon>Nezara</taxon>
    </lineage>
</organism>
<accession>A0A9P0E6W1</accession>
<dbReference type="Proteomes" id="UP001152798">
    <property type="component" value="Chromosome 1"/>
</dbReference>
<protein>
    <recommendedName>
        <fullName evidence="8">Kinesin motor domain-containing protein</fullName>
    </recommendedName>
</protein>
<evidence type="ECO:0000256" key="1">
    <source>
        <dbReference type="ARBA" id="ARBA00004245"/>
    </source>
</evidence>
<comment type="subcellular location">
    <subcellularLocation>
        <location evidence="1">Cytoplasm</location>
        <location evidence="1">Cytoskeleton</location>
    </subcellularLocation>
</comment>
<dbReference type="InterPro" id="IPR036961">
    <property type="entry name" value="Kinesin_motor_dom_sf"/>
</dbReference>
<dbReference type="OrthoDB" id="3176171at2759"/>
<comment type="similarity">
    <text evidence="5">Belongs to the TRAFAC class myosin-kinesin ATPase superfamily. Kinesin family.</text>
</comment>